<dbReference type="GO" id="GO:0003677">
    <property type="term" value="F:DNA binding"/>
    <property type="evidence" value="ECO:0007669"/>
    <property type="project" value="InterPro"/>
</dbReference>
<dbReference type="PANTHER" id="PTHR21180:SF32">
    <property type="entry name" value="ENDONUCLEASE_EXONUCLEASE_PHOSPHATASE FAMILY DOMAIN-CONTAINING PROTEIN 1"/>
    <property type="match status" value="1"/>
</dbReference>
<dbReference type="SMART" id="SM00278">
    <property type="entry name" value="HhH1"/>
    <property type="match status" value="2"/>
</dbReference>
<dbReference type="InterPro" id="IPR010994">
    <property type="entry name" value="RuvA_2-like"/>
</dbReference>
<dbReference type="GO" id="GO:0015627">
    <property type="term" value="C:type II protein secretion system complex"/>
    <property type="evidence" value="ECO:0007669"/>
    <property type="project" value="TreeGrafter"/>
</dbReference>
<dbReference type="PANTHER" id="PTHR21180">
    <property type="entry name" value="ENDONUCLEASE/EXONUCLEASE/PHOSPHATASE FAMILY DOMAIN-CONTAINING PROTEIN 1"/>
    <property type="match status" value="1"/>
</dbReference>
<evidence type="ECO:0000313" key="2">
    <source>
        <dbReference type="EMBL" id="KUG04270.1"/>
    </source>
</evidence>
<comment type="caution">
    <text evidence="2">The sequence shown here is derived from an EMBL/GenBank/DDBJ whole genome shotgun (WGS) entry which is preliminary data.</text>
</comment>
<dbReference type="AlphaFoldDB" id="A0A0W8E6I8"/>
<dbReference type="Gene3D" id="1.10.150.280">
    <property type="entry name" value="AF1531-like domain"/>
    <property type="match status" value="1"/>
</dbReference>
<dbReference type="Pfam" id="PF12836">
    <property type="entry name" value="HHH_3"/>
    <property type="match status" value="1"/>
</dbReference>
<dbReference type="EMBL" id="LNQE01001853">
    <property type="protein sequence ID" value="KUG04270.1"/>
    <property type="molecule type" value="Genomic_DNA"/>
</dbReference>
<sequence length="209" mass="22765">MLADFDRRWLAVIFILLILAFAAGIRYRAVNESNSSDKEISITDISSTTDLEGQNAEEQEESLIQVYVCGEVENPGIYEVEAGSRLHEVVEMAKAREGAELKYLGMARELMDGETIVVPAVGDSSASMDSLLYASSSSQTGINNGRVNINQASAEELANKLSGIGPVLAQRIIDYRTSHGPFQKIEDLQQVSGIGEKKYDGIKDSICVK</sequence>
<dbReference type="InterPro" id="IPR051675">
    <property type="entry name" value="Endo/Exo/Phosphatase_dom_1"/>
</dbReference>
<protein>
    <submittedName>
        <fullName evidence="2">Late competence protein comea, dna receptor</fullName>
    </submittedName>
</protein>
<feature type="domain" description="Helix-hairpin-helix DNA-binding motif class 1" evidence="1">
    <location>
        <begin position="156"/>
        <end position="175"/>
    </location>
</feature>
<dbReference type="GO" id="GO:0015628">
    <property type="term" value="P:protein secretion by the type II secretion system"/>
    <property type="evidence" value="ECO:0007669"/>
    <property type="project" value="TreeGrafter"/>
</dbReference>
<name>A0A0W8E6I8_9ZZZZ</name>
<dbReference type="Pfam" id="PF10531">
    <property type="entry name" value="SLBB"/>
    <property type="match status" value="1"/>
</dbReference>
<proteinExistence type="predicted"/>
<dbReference type="GO" id="GO:0006281">
    <property type="term" value="P:DNA repair"/>
    <property type="evidence" value="ECO:0007669"/>
    <property type="project" value="InterPro"/>
</dbReference>
<dbReference type="InterPro" id="IPR004509">
    <property type="entry name" value="Competence_ComEA_HhH"/>
</dbReference>
<reference evidence="2" key="1">
    <citation type="journal article" date="2015" name="Proc. Natl. Acad. Sci. U.S.A.">
        <title>Networks of energetic and metabolic interactions define dynamics in microbial communities.</title>
        <authorList>
            <person name="Embree M."/>
            <person name="Liu J.K."/>
            <person name="Al-Bassam M.M."/>
            <person name="Zengler K."/>
        </authorList>
    </citation>
    <scope>NUCLEOTIDE SEQUENCE</scope>
</reference>
<dbReference type="NCBIfam" id="TIGR00426">
    <property type="entry name" value="competence protein ComEA helix-hairpin-helix repeat region"/>
    <property type="match status" value="1"/>
</dbReference>
<organism evidence="2">
    <name type="scientific">hydrocarbon metagenome</name>
    <dbReference type="NCBI Taxonomy" id="938273"/>
    <lineage>
        <taxon>unclassified sequences</taxon>
        <taxon>metagenomes</taxon>
        <taxon>ecological metagenomes</taxon>
    </lineage>
</organism>
<dbReference type="SUPFAM" id="SSF47781">
    <property type="entry name" value="RuvA domain 2-like"/>
    <property type="match status" value="1"/>
</dbReference>
<keyword evidence="2" id="KW-0675">Receptor</keyword>
<feature type="domain" description="Helix-hairpin-helix DNA-binding motif class 1" evidence="1">
    <location>
        <begin position="186"/>
        <end position="205"/>
    </location>
</feature>
<evidence type="ECO:0000259" key="1">
    <source>
        <dbReference type="SMART" id="SM00278"/>
    </source>
</evidence>
<dbReference type="InterPro" id="IPR019554">
    <property type="entry name" value="Soluble_ligand-bd"/>
</dbReference>
<dbReference type="InterPro" id="IPR003583">
    <property type="entry name" value="Hlx-hairpin-Hlx_DNA-bd_motif"/>
</dbReference>
<accession>A0A0W8E6I8</accession>
<gene>
    <name evidence="2" type="ORF">ASZ90_018277</name>
</gene>